<keyword evidence="2 8" id="KW-1003">Cell membrane</keyword>
<evidence type="ECO:0000256" key="1">
    <source>
        <dbReference type="ARBA" id="ARBA00004651"/>
    </source>
</evidence>
<gene>
    <name evidence="9" type="primary">Dere\GG24573</name>
    <name evidence="9" type="synonym">dere_GLEANR_9288</name>
    <name evidence="9" type="synonym">GG24573</name>
    <name evidence="9" type="ORF">Dere_GG24573</name>
</gene>
<accession>B3N8Y3</accession>
<dbReference type="PhylomeDB" id="B3N8Y3"/>
<dbReference type="GO" id="GO:0030424">
    <property type="term" value="C:axon"/>
    <property type="evidence" value="ECO:0007669"/>
    <property type="project" value="TreeGrafter"/>
</dbReference>
<keyword evidence="5 8" id="KW-0472">Membrane</keyword>
<dbReference type="AlphaFoldDB" id="B3N8Y3"/>
<dbReference type="Proteomes" id="UP000008711">
    <property type="component" value="Unassembled WGS sequence"/>
</dbReference>
<dbReference type="InterPro" id="IPR013604">
    <property type="entry name" value="7TM_chemorcpt"/>
</dbReference>
<dbReference type="GO" id="GO:0043025">
    <property type="term" value="C:neuronal cell body"/>
    <property type="evidence" value="ECO:0007669"/>
    <property type="project" value="TreeGrafter"/>
</dbReference>
<keyword evidence="6 8" id="KW-0675">Receptor</keyword>
<evidence type="ECO:0000256" key="7">
    <source>
        <dbReference type="ARBA" id="ARBA00023224"/>
    </source>
</evidence>
<dbReference type="GO" id="GO:0005886">
    <property type="term" value="C:plasma membrane"/>
    <property type="evidence" value="ECO:0007669"/>
    <property type="project" value="UniProtKB-SubCell"/>
</dbReference>
<feature type="transmembrane region" description="Helical" evidence="8">
    <location>
        <begin position="255"/>
        <end position="278"/>
    </location>
</feature>
<evidence type="ECO:0000256" key="6">
    <source>
        <dbReference type="ARBA" id="ARBA00023170"/>
    </source>
</evidence>
<dbReference type="GO" id="GO:0030425">
    <property type="term" value="C:dendrite"/>
    <property type="evidence" value="ECO:0007669"/>
    <property type="project" value="TreeGrafter"/>
</dbReference>
<feature type="transmembrane region" description="Helical" evidence="8">
    <location>
        <begin position="290"/>
        <end position="308"/>
    </location>
</feature>
<sequence length="391" mass="45478">MFRPSGSGSGFRQKWTGLTLKGALYGSWILGVFPFTYDSWTRTLRRSKWLIAYGCVLNAAFILLVATNDTESESPLRMELFHRNALAEQINGIHDIQGLSMVSIMLLRSFWKSGDIERTFNELEDLQHRHFRDYSLEECCSFDRFVLYKGSFLVLEIISMLALELGMSPNFSAQFFIGLGSLCLMMLAVLLGASHFHLAVVFVYRYVWIVNRELLKLVNKLANGKTVESERVDFLLNLYRRLLDLSHRLASIYDYQMVMVMASFLIANVLGIYFFIIYSISLNKNLDIKMLVFVQALIINMLDFWLNIEICELAERTGRQTSTILKLFNDIECVDEKLGRSITDFALFCSHRRLRFHHCGLFYVNYETGFRMAITSFLYLLFLIQFDFWNL</sequence>
<feature type="transmembrane region" description="Helical" evidence="8">
    <location>
        <begin position="20"/>
        <end position="37"/>
    </location>
</feature>
<feature type="transmembrane region" description="Helical" evidence="8">
    <location>
        <begin position="370"/>
        <end position="389"/>
    </location>
</feature>
<reference evidence="9 10" key="1">
    <citation type="journal article" date="2007" name="Nature">
        <title>Evolution of genes and genomes on the Drosophila phylogeny.</title>
        <authorList>
            <consortium name="Drosophila 12 Genomes Consortium"/>
            <person name="Clark A.G."/>
            <person name="Eisen M.B."/>
            <person name="Smith D.R."/>
            <person name="Bergman C.M."/>
            <person name="Oliver B."/>
            <person name="Markow T.A."/>
            <person name="Kaufman T.C."/>
            <person name="Kellis M."/>
            <person name="Gelbart W."/>
            <person name="Iyer V.N."/>
            <person name="Pollard D.A."/>
            <person name="Sackton T.B."/>
            <person name="Larracuente A.M."/>
            <person name="Singh N.D."/>
            <person name="Abad J.P."/>
            <person name="Abt D.N."/>
            <person name="Adryan B."/>
            <person name="Aguade M."/>
            <person name="Akashi H."/>
            <person name="Anderson W.W."/>
            <person name="Aquadro C.F."/>
            <person name="Ardell D.H."/>
            <person name="Arguello R."/>
            <person name="Artieri C.G."/>
            <person name="Barbash D.A."/>
            <person name="Barker D."/>
            <person name="Barsanti P."/>
            <person name="Batterham P."/>
            <person name="Batzoglou S."/>
            <person name="Begun D."/>
            <person name="Bhutkar A."/>
            <person name="Blanco E."/>
            <person name="Bosak S.A."/>
            <person name="Bradley R.K."/>
            <person name="Brand A.D."/>
            <person name="Brent M.R."/>
            <person name="Brooks A.N."/>
            <person name="Brown R.H."/>
            <person name="Butlin R.K."/>
            <person name="Caggese C."/>
            <person name="Calvi B.R."/>
            <person name="Bernardo de Carvalho A."/>
            <person name="Caspi A."/>
            <person name="Castrezana S."/>
            <person name="Celniker S.E."/>
            <person name="Chang J.L."/>
            <person name="Chapple C."/>
            <person name="Chatterji S."/>
            <person name="Chinwalla A."/>
            <person name="Civetta A."/>
            <person name="Clifton S.W."/>
            <person name="Comeron J.M."/>
            <person name="Costello J.C."/>
            <person name="Coyne J.A."/>
            <person name="Daub J."/>
            <person name="David R.G."/>
            <person name="Delcher A.L."/>
            <person name="Delehaunty K."/>
            <person name="Do C.B."/>
            <person name="Ebling H."/>
            <person name="Edwards K."/>
            <person name="Eickbush T."/>
            <person name="Evans J.D."/>
            <person name="Filipski A."/>
            <person name="Findeiss S."/>
            <person name="Freyhult E."/>
            <person name="Fulton L."/>
            <person name="Fulton R."/>
            <person name="Garcia A.C."/>
            <person name="Gardiner A."/>
            <person name="Garfield D.A."/>
            <person name="Garvin B.E."/>
            <person name="Gibson G."/>
            <person name="Gilbert D."/>
            <person name="Gnerre S."/>
            <person name="Godfrey J."/>
            <person name="Good R."/>
            <person name="Gotea V."/>
            <person name="Gravely B."/>
            <person name="Greenberg A.J."/>
            <person name="Griffiths-Jones S."/>
            <person name="Gross S."/>
            <person name="Guigo R."/>
            <person name="Gustafson E.A."/>
            <person name="Haerty W."/>
            <person name="Hahn M.W."/>
            <person name="Halligan D.L."/>
            <person name="Halpern A.L."/>
            <person name="Halter G.M."/>
            <person name="Han M.V."/>
            <person name="Heger A."/>
            <person name="Hillier L."/>
            <person name="Hinrichs A.S."/>
            <person name="Holmes I."/>
            <person name="Hoskins R.A."/>
            <person name="Hubisz M.J."/>
            <person name="Hultmark D."/>
            <person name="Huntley M.A."/>
            <person name="Jaffe D.B."/>
            <person name="Jagadeeshan S."/>
            <person name="Jeck W.R."/>
            <person name="Johnson J."/>
            <person name="Jones C.D."/>
            <person name="Jordan W.C."/>
            <person name="Karpen G.H."/>
            <person name="Kataoka E."/>
            <person name="Keightley P.D."/>
            <person name="Kheradpour P."/>
            <person name="Kirkness E.F."/>
            <person name="Koerich L.B."/>
            <person name="Kristiansen K."/>
            <person name="Kudrna D."/>
            <person name="Kulathinal R.J."/>
            <person name="Kumar S."/>
            <person name="Kwok R."/>
            <person name="Lander E."/>
            <person name="Langley C.H."/>
            <person name="Lapoint R."/>
            <person name="Lazzaro B.P."/>
            <person name="Lee S.J."/>
            <person name="Levesque L."/>
            <person name="Li R."/>
            <person name="Lin C.F."/>
            <person name="Lin M.F."/>
            <person name="Lindblad-Toh K."/>
            <person name="Llopart A."/>
            <person name="Long M."/>
            <person name="Low L."/>
            <person name="Lozovsky E."/>
            <person name="Lu J."/>
            <person name="Luo M."/>
            <person name="Machado C.A."/>
            <person name="Makalowski W."/>
            <person name="Marzo M."/>
            <person name="Matsuda M."/>
            <person name="Matzkin L."/>
            <person name="McAllister B."/>
            <person name="McBride C.S."/>
            <person name="McKernan B."/>
            <person name="McKernan K."/>
            <person name="Mendez-Lago M."/>
            <person name="Minx P."/>
            <person name="Mollenhauer M.U."/>
            <person name="Montooth K."/>
            <person name="Mount S.M."/>
            <person name="Mu X."/>
            <person name="Myers E."/>
            <person name="Negre B."/>
            <person name="Newfeld S."/>
            <person name="Nielsen R."/>
            <person name="Noor M.A."/>
            <person name="O'Grady P."/>
            <person name="Pachter L."/>
            <person name="Papaceit M."/>
            <person name="Parisi M.J."/>
            <person name="Parisi M."/>
            <person name="Parts L."/>
            <person name="Pedersen J.S."/>
            <person name="Pesole G."/>
            <person name="Phillippy A.M."/>
            <person name="Ponting C.P."/>
            <person name="Pop M."/>
            <person name="Porcelli D."/>
            <person name="Powell J.R."/>
            <person name="Prohaska S."/>
            <person name="Pruitt K."/>
            <person name="Puig M."/>
            <person name="Quesneville H."/>
            <person name="Ram K.R."/>
            <person name="Rand D."/>
            <person name="Rasmussen M.D."/>
            <person name="Reed L.K."/>
            <person name="Reenan R."/>
            <person name="Reily A."/>
            <person name="Remington K.A."/>
            <person name="Rieger T.T."/>
            <person name="Ritchie M.G."/>
            <person name="Robin C."/>
            <person name="Rogers Y.H."/>
            <person name="Rohde C."/>
            <person name="Rozas J."/>
            <person name="Rubenfield M.J."/>
            <person name="Ruiz A."/>
            <person name="Russo S."/>
            <person name="Salzberg S.L."/>
            <person name="Sanchez-Gracia A."/>
            <person name="Saranga D.J."/>
            <person name="Sato H."/>
            <person name="Schaeffer S.W."/>
            <person name="Schatz M.C."/>
            <person name="Schlenke T."/>
            <person name="Schwartz R."/>
            <person name="Segarra C."/>
            <person name="Singh R.S."/>
            <person name="Sirot L."/>
            <person name="Sirota M."/>
            <person name="Sisneros N.B."/>
            <person name="Smith C.D."/>
            <person name="Smith T.F."/>
            <person name="Spieth J."/>
            <person name="Stage D.E."/>
            <person name="Stark A."/>
            <person name="Stephan W."/>
            <person name="Strausberg R.L."/>
            <person name="Strempel S."/>
            <person name="Sturgill D."/>
            <person name="Sutton G."/>
            <person name="Sutton G.G."/>
            <person name="Tao W."/>
            <person name="Teichmann S."/>
            <person name="Tobari Y.N."/>
            <person name="Tomimura Y."/>
            <person name="Tsolas J.M."/>
            <person name="Valente V.L."/>
            <person name="Venter E."/>
            <person name="Venter J.C."/>
            <person name="Vicario S."/>
            <person name="Vieira F.G."/>
            <person name="Vilella A.J."/>
            <person name="Villasante A."/>
            <person name="Walenz B."/>
            <person name="Wang J."/>
            <person name="Wasserman M."/>
            <person name="Watts T."/>
            <person name="Wilson D."/>
            <person name="Wilson R.K."/>
            <person name="Wing R.A."/>
            <person name="Wolfner M.F."/>
            <person name="Wong A."/>
            <person name="Wong G.K."/>
            <person name="Wu C.I."/>
            <person name="Wu G."/>
            <person name="Yamamoto D."/>
            <person name="Yang H.P."/>
            <person name="Yang S.P."/>
            <person name="Yorke J.A."/>
            <person name="Yoshida K."/>
            <person name="Zdobnov E."/>
            <person name="Zhang P."/>
            <person name="Zhang Y."/>
            <person name="Zimin A.V."/>
            <person name="Baldwin J."/>
            <person name="Abdouelleil A."/>
            <person name="Abdulkadir J."/>
            <person name="Abebe A."/>
            <person name="Abera B."/>
            <person name="Abreu J."/>
            <person name="Acer S.C."/>
            <person name="Aftuck L."/>
            <person name="Alexander A."/>
            <person name="An P."/>
            <person name="Anderson E."/>
            <person name="Anderson S."/>
            <person name="Arachi H."/>
            <person name="Azer M."/>
            <person name="Bachantsang P."/>
            <person name="Barry A."/>
            <person name="Bayul T."/>
            <person name="Berlin A."/>
            <person name="Bessette D."/>
            <person name="Bloom T."/>
            <person name="Blye J."/>
            <person name="Boguslavskiy L."/>
            <person name="Bonnet C."/>
            <person name="Boukhgalter B."/>
            <person name="Bourzgui I."/>
            <person name="Brown A."/>
            <person name="Cahill P."/>
            <person name="Channer S."/>
            <person name="Cheshatsang Y."/>
            <person name="Chuda L."/>
            <person name="Citroen M."/>
            <person name="Collymore A."/>
            <person name="Cooke P."/>
            <person name="Costello M."/>
            <person name="D'Aco K."/>
            <person name="Daza R."/>
            <person name="De Haan G."/>
            <person name="DeGray S."/>
            <person name="DeMaso C."/>
            <person name="Dhargay N."/>
            <person name="Dooley K."/>
            <person name="Dooley E."/>
            <person name="Doricent M."/>
            <person name="Dorje P."/>
            <person name="Dorjee K."/>
            <person name="Dupes A."/>
            <person name="Elong R."/>
            <person name="Falk J."/>
            <person name="Farina A."/>
            <person name="Faro S."/>
            <person name="Ferguson D."/>
            <person name="Fisher S."/>
            <person name="Foley C.D."/>
            <person name="Franke A."/>
            <person name="Friedrich D."/>
            <person name="Gadbois L."/>
            <person name="Gearin G."/>
            <person name="Gearin C.R."/>
            <person name="Giannoukos G."/>
            <person name="Goode T."/>
            <person name="Graham J."/>
            <person name="Grandbois E."/>
            <person name="Grewal S."/>
            <person name="Gyaltsen K."/>
            <person name="Hafez N."/>
            <person name="Hagos B."/>
            <person name="Hall J."/>
            <person name="Henson C."/>
            <person name="Hollinger A."/>
            <person name="Honan T."/>
            <person name="Huard M.D."/>
            <person name="Hughes L."/>
            <person name="Hurhula B."/>
            <person name="Husby M.E."/>
            <person name="Kamat A."/>
            <person name="Kanga B."/>
            <person name="Kashin S."/>
            <person name="Khazanovich D."/>
            <person name="Kisner P."/>
            <person name="Lance K."/>
            <person name="Lara M."/>
            <person name="Lee W."/>
            <person name="Lennon N."/>
            <person name="Letendre F."/>
            <person name="LeVine R."/>
            <person name="Lipovsky A."/>
            <person name="Liu X."/>
            <person name="Liu J."/>
            <person name="Liu S."/>
            <person name="Lokyitsang T."/>
            <person name="Lokyitsang Y."/>
            <person name="Lubonja R."/>
            <person name="Lui A."/>
            <person name="MacDonald P."/>
            <person name="Magnisalis V."/>
            <person name="Maru K."/>
            <person name="Matthews C."/>
            <person name="McCusker W."/>
            <person name="McDonough S."/>
            <person name="Mehta T."/>
            <person name="Meldrim J."/>
            <person name="Meneus L."/>
            <person name="Mihai O."/>
            <person name="Mihalev A."/>
            <person name="Mihova T."/>
            <person name="Mittelman R."/>
            <person name="Mlenga V."/>
            <person name="Montmayeur A."/>
            <person name="Mulrain L."/>
            <person name="Navidi A."/>
            <person name="Naylor J."/>
            <person name="Negash T."/>
            <person name="Nguyen T."/>
            <person name="Nguyen N."/>
            <person name="Nicol R."/>
            <person name="Norbu C."/>
            <person name="Norbu N."/>
            <person name="Novod N."/>
            <person name="O'Neill B."/>
            <person name="Osman S."/>
            <person name="Markiewicz E."/>
            <person name="Oyono O.L."/>
            <person name="Patti C."/>
            <person name="Phunkhang P."/>
            <person name="Pierre F."/>
            <person name="Priest M."/>
            <person name="Raghuraman S."/>
            <person name="Rege F."/>
            <person name="Reyes R."/>
            <person name="Rise C."/>
            <person name="Rogov P."/>
            <person name="Ross K."/>
            <person name="Ryan E."/>
            <person name="Settipalli S."/>
            <person name="Shea T."/>
            <person name="Sherpa N."/>
            <person name="Shi L."/>
            <person name="Shih D."/>
            <person name="Sparrow T."/>
            <person name="Spaulding J."/>
            <person name="Stalker J."/>
            <person name="Stange-Thomann N."/>
            <person name="Stavropoulos S."/>
            <person name="Stone C."/>
            <person name="Strader C."/>
            <person name="Tesfaye S."/>
            <person name="Thomson T."/>
            <person name="Thoulutsang Y."/>
            <person name="Thoulutsang D."/>
            <person name="Topham K."/>
            <person name="Topping I."/>
            <person name="Tsamla T."/>
            <person name="Vassiliev H."/>
            <person name="Vo A."/>
            <person name="Wangchuk T."/>
            <person name="Wangdi T."/>
            <person name="Weiand M."/>
            <person name="Wilkinson J."/>
            <person name="Wilson A."/>
            <person name="Yadav S."/>
            <person name="Young G."/>
            <person name="Yu Q."/>
            <person name="Zembek L."/>
            <person name="Zhong D."/>
            <person name="Zimmer A."/>
            <person name="Zwirko Z."/>
            <person name="Jaffe D.B."/>
            <person name="Alvarez P."/>
            <person name="Brockman W."/>
            <person name="Butler J."/>
            <person name="Chin C."/>
            <person name="Gnerre S."/>
            <person name="Grabherr M."/>
            <person name="Kleber M."/>
            <person name="Mauceli E."/>
            <person name="MacCallum I."/>
        </authorList>
    </citation>
    <scope>NUCLEOTIDE SEQUENCE [LARGE SCALE GENOMIC DNA]</scope>
    <source>
        <strain evidence="9 10">TSC#14021-0224.01</strain>
    </source>
</reference>
<keyword evidence="3 8" id="KW-0812">Transmembrane</keyword>
<evidence type="ECO:0000313" key="10">
    <source>
        <dbReference type="Proteomes" id="UP000008711"/>
    </source>
</evidence>
<proteinExistence type="inferred from homology"/>
<dbReference type="KEGG" id="der:6541440"/>
<dbReference type="EMBL" id="CH954177">
    <property type="protein sequence ID" value="EDV57383.1"/>
    <property type="molecule type" value="Genomic_DNA"/>
</dbReference>
<dbReference type="HOGENOM" id="CLU_033758_0_0_1"/>
<comment type="caution">
    <text evidence="8">Lacks conserved residue(s) required for the propagation of feature annotation.</text>
</comment>
<dbReference type="OrthoDB" id="8067175at2759"/>
<dbReference type="OMA" id="MGFRMAI"/>
<evidence type="ECO:0000313" key="9">
    <source>
        <dbReference type="EMBL" id="EDV57383.1"/>
    </source>
</evidence>
<comment type="similarity">
    <text evidence="8">Belongs to the insect chemoreceptor superfamily. Gustatory receptor (GR) family.</text>
</comment>
<evidence type="ECO:0000256" key="4">
    <source>
        <dbReference type="ARBA" id="ARBA00022989"/>
    </source>
</evidence>
<keyword evidence="10" id="KW-1185">Reference proteome</keyword>
<organism evidence="9 10">
    <name type="scientific">Drosophila erecta</name>
    <name type="common">Fruit fly</name>
    <dbReference type="NCBI Taxonomy" id="7220"/>
    <lineage>
        <taxon>Eukaryota</taxon>
        <taxon>Metazoa</taxon>
        <taxon>Ecdysozoa</taxon>
        <taxon>Arthropoda</taxon>
        <taxon>Hexapoda</taxon>
        <taxon>Insecta</taxon>
        <taxon>Pterygota</taxon>
        <taxon>Neoptera</taxon>
        <taxon>Endopterygota</taxon>
        <taxon>Diptera</taxon>
        <taxon>Brachycera</taxon>
        <taxon>Muscomorpha</taxon>
        <taxon>Ephydroidea</taxon>
        <taxon>Drosophilidae</taxon>
        <taxon>Drosophila</taxon>
        <taxon>Sophophora</taxon>
    </lineage>
</organism>
<comment type="function">
    <text evidence="8">Gustatory receptor which mediates acceptance or avoidance behavior, depending on its substrates.</text>
</comment>
<dbReference type="PANTHER" id="PTHR21143">
    <property type="entry name" value="INVERTEBRATE GUSTATORY RECEPTOR"/>
    <property type="match status" value="1"/>
</dbReference>
<feature type="transmembrane region" description="Helical" evidence="8">
    <location>
        <begin position="175"/>
        <end position="204"/>
    </location>
</feature>
<dbReference type="GO" id="GO:0007165">
    <property type="term" value="P:signal transduction"/>
    <property type="evidence" value="ECO:0007669"/>
    <property type="project" value="UniProtKB-KW"/>
</dbReference>
<protein>
    <recommendedName>
        <fullName evidence="8">Gustatory receptor</fullName>
    </recommendedName>
</protein>
<dbReference type="eggNOG" id="ENOG502T94A">
    <property type="taxonomic scope" value="Eukaryota"/>
</dbReference>
<dbReference type="PANTHER" id="PTHR21143:SF131">
    <property type="entry name" value="GUSTATORY AND ODORANT RECEPTOR 63A-RELATED"/>
    <property type="match status" value="1"/>
</dbReference>
<comment type="subcellular location">
    <subcellularLocation>
        <location evidence="1 8">Cell membrane</location>
        <topology evidence="1 8">Multi-pass membrane protein</topology>
    </subcellularLocation>
</comment>
<reference evidence="9 10" key="2">
    <citation type="journal article" date="2008" name="Bioinformatics">
        <title>Assembly reconciliation.</title>
        <authorList>
            <person name="Zimin A.V."/>
            <person name="Smith D.R."/>
            <person name="Sutton G."/>
            <person name="Yorke J.A."/>
        </authorList>
    </citation>
    <scope>NUCLEOTIDE SEQUENCE [LARGE SCALE GENOMIC DNA]</scope>
    <source>
        <strain evidence="9 10">TSC#14021-0224.01</strain>
    </source>
</reference>
<evidence type="ECO:0000256" key="3">
    <source>
        <dbReference type="ARBA" id="ARBA00022692"/>
    </source>
</evidence>
<evidence type="ECO:0000256" key="5">
    <source>
        <dbReference type="ARBA" id="ARBA00023136"/>
    </source>
</evidence>
<keyword evidence="4 8" id="KW-1133">Transmembrane helix</keyword>
<evidence type="ECO:0000256" key="8">
    <source>
        <dbReference type="RuleBase" id="RU363108"/>
    </source>
</evidence>
<feature type="transmembrane region" description="Helical" evidence="8">
    <location>
        <begin position="49"/>
        <end position="67"/>
    </location>
</feature>
<dbReference type="GO" id="GO:0033041">
    <property type="term" value="F:sweet taste receptor activity"/>
    <property type="evidence" value="ECO:0007669"/>
    <property type="project" value="TreeGrafter"/>
</dbReference>
<keyword evidence="7 8" id="KW-0807">Transducer</keyword>
<name>B3N8Y3_DROER</name>
<evidence type="ECO:0000256" key="2">
    <source>
        <dbReference type="ARBA" id="ARBA00022475"/>
    </source>
</evidence>
<dbReference type="Pfam" id="PF08395">
    <property type="entry name" value="7tm_7"/>
    <property type="match status" value="1"/>
</dbReference>